<protein>
    <recommendedName>
        <fullName evidence="3">Type IV secretion protein Rhs</fullName>
    </recommendedName>
</protein>
<dbReference type="Proteomes" id="UP001368654">
    <property type="component" value="Unassembled WGS sequence"/>
</dbReference>
<comment type="caution">
    <text evidence="1">The sequence shown here is derived from an EMBL/GenBank/DDBJ whole genome shotgun (WGS) entry which is preliminary data.</text>
</comment>
<organism evidence="1 2">
    <name type="scientific">Microbacterium marmarense</name>
    <dbReference type="NCBI Taxonomy" id="3122051"/>
    <lineage>
        <taxon>Bacteria</taxon>
        <taxon>Bacillati</taxon>
        <taxon>Actinomycetota</taxon>
        <taxon>Actinomycetes</taxon>
        <taxon>Micrococcales</taxon>
        <taxon>Microbacteriaceae</taxon>
        <taxon>Microbacterium</taxon>
    </lineage>
</organism>
<keyword evidence="2" id="KW-1185">Reference proteome</keyword>
<accession>A0ABU8LUK2</accession>
<reference evidence="1 2" key="1">
    <citation type="submission" date="2024-02" db="EMBL/GenBank/DDBJ databases">
        <authorList>
            <person name="Saticioglu I.B."/>
        </authorList>
    </citation>
    <scope>NUCLEOTIDE SEQUENCE [LARGE SCALE GENOMIC DNA]</scope>
    <source>
        <strain evidence="1 2">Mu-86</strain>
    </source>
</reference>
<dbReference type="EMBL" id="JBBDGL010000002">
    <property type="protein sequence ID" value="MEJ1155335.1"/>
    <property type="molecule type" value="Genomic_DNA"/>
</dbReference>
<evidence type="ECO:0000313" key="2">
    <source>
        <dbReference type="Proteomes" id="UP001368654"/>
    </source>
</evidence>
<name>A0ABU8LUK2_9MICO</name>
<dbReference type="RefSeq" id="WP_337337778.1">
    <property type="nucleotide sequence ID" value="NZ_JBBDGL010000002.1"/>
</dbReference>
<evidence type="ECO:0000313" key="1">
    <source>
        <dbReference type="EMBL" id="MEJ1155335.1"/>
    </source>
</evidence>
<evidence type="ECO:0008006" key="3">
    <source>
        <dbReference type="Google" id="ProtNLM"/>
    </source>
</evidence>
<gene>
    <name evidence="1" type="ORF">WDU96_06940</name>
</gene>
<sequence length="89" mass="9518">MSESDAAAENPTSLRERVRAAGGWYAWVNASLIRMGGPASVGPYEKTPPPSEAQRAERPCPLCGAPITAHAFDRSRDKPVMVCPRASAH</sequence>
<proteinExistence type="predicted"/>